<dbReference type="AlphaFoldDB" id="A0A0L9V5C7"/>
<accession>A0A0L9V5C7</accession>
<protein>
    <submittedName>
        <fullName evidence="1">Uncharacterized protein</fullName>
    </submittedName>
</protein>
<reference evidence="2" key="1">
    <citation type="journal article" date="2015" name="Proc. Natl. Acad. Sci. U.S.A.">
        <title>Genome sequencing of adzuki bean (Vigna angularis) provides insight into high starch and low fat accumulation and domestication.</title>
        <authorList>
            <person name="Yang K."/>
            <person name="Tian Z."/>
            <person name="Chen C."/>
            <person name="Luo L."/>
            <person name="Zhao B."/>
            <person name="Wang Z."/>
            <person name="Yu L."/>
            <person name="Li Y."/>
            <person name="Sun Y."/>
            <person name="Li W."/>
            <person name="Chen Y."/>
            <person name="Li Y."/>
            <person name="Zhang Y."/>
            <person name="Ai D."/>
            <person name="Zhao J."/>
            <person name="Shang C."/>
            <person name="Ma Y."/>
            <person name="Wu B."/>
            <person name="Wang M."/>
            <person name="Gao L."/>
            <person name="Sun D."/>
            <person name="Zhang P."/>
            <person name="Guo F."/>
            <person name="Wang W."/>
            <person name="Li Y."/>
            <person name="Wang J."/>
            <person name="Varshney R.K."/>
            <person name="Wang J."/>
            <person name="Ling H.Q."/>
            <person name="Wan P."/>
        </authorList>
    </citation>
    <scope>NUCLEOTIDE SEQUENCE</scope>
    <source>
        <strain evidence="2">cv. Jingnong 6</strain>
    </source>
</reference>
<dbReference type="Proteomes" id="UP000053144">
    <property type="component" value="Chromosome 8"/>
</dbReference>
<organism evidence="1 2">
    <name type="scientific">Phaseolus angularis</name>
    <name type="common">Azuki bean</name>
    <name type="synonym">Vigna angularis</name>
    <dbReference type="NCBI Taxonomy" id="3914"/>
    <lineage>
        <taxon>Eukaryota</taxon>
        <taxon>Viridiplantae</taxon>
        <taxon>Streptophyta</taxon>
        <taxon>Embryophyta</taxon>
        <taxon>Tracheophyta</taxon>
        <taxon>Spermatophyta</taxon>
        <taxon>Magnoliopsida</taxon>
        <taxon>eudicotyledons</taxon>
        <taxon>Gunneridae</taxon>
        <taxon>Pentapetalae</taxon>
        <taxon>rosids</taxon>
        <taxon>fabids</taxon>
        <taxon>Fabales</taxon>
        <taxon>Fabaceae</taxon>
        <taxon>Papilionoideae</taxon>
        <taxon>50 kb inversion clade</taxon>
        <taxon>NPAAA clade</taxon>
        <taxon>indigoferoid/millettioid clade</taxon>
        <taxon>Phaseoleae</taxon>
        <taxon>Vigna</taxon>
    </lineage>
</organism>
<evidence type="ECO:0000313" key="1">
    <source>
        <dbReference type="EMBL" id="KOM50163.1"/>
    </source>
</evidence>
<name>A0A0L9V5C7_PHAAN</name>
<gene>
    <name evidence="1" type="ORF">LR48_Vigan08g099000</name>
</gene>
<sequence length="137" mass="15284">MRLKILAATLASQSPYGFVCRNGDDNACLQVAPIDEEKTTVYWRRKRQGRKRGLALRPTTLAGQEWVAAADFGRQEITFFLSAGLNVRNERMSKVSPRTLLSFAAPSLQVWLLLWENVAALGRKDGSVACQEESKGR</sequence>
<dbReference type="Gramene" id="KOM50163">
    <property type="protein sequence ID" value="KOM50163"/>
    <property type="gene ID" value="LR48_Vigan08g099000"/>
</dbReference>
<proteinExistence type="predicted"/>
<dbReference type="EMBL" id="CM003378">
    <property type="protein sequence ID" value="KOM50163.1"/>
    <property type="molecule type" value="Genomic_DNA"/>
</dbReference>
<evidence type="ECO:0000313" key="2">
    <source>
        <dbReference type="Proteomes" id="UP000053144"/>
    </source>
</evidence>